<evidence type="ECO:0000256" key="1">
    <source>
        <dbReference type="ARBA" id="ARBA00022491"/>
    </source>
</evidence>
<dbReference type="CDD" id="cd00592">
    <property type="entry name" value="HTH_MerR-like"/>
    <property type="match status" value="1"/>
</dbReference>
<dbReference type="EMBL" id="MSIE01000043">
    <property type="protein sequence ID" value="OLF15239.1"/>
    <property type="molecule type" value="Genomic_DNA"/>
</dbReference>
<keyword evidence="7" id="KW-1185">Reference proteome</keyword>
<dbReference type="GO" id="GO:0003677">
    <property type="term" value="F:DNA binding"/>
    <property type="evidence" value="ECO:0007669"/>
    <property type="project" value="UniProtKB-KW"/>
</dbReference>
<protein>
    <submittedName>
        <fullName evidence="6">MerR family transcriptional regulator</fullName>
    </submittedName>
</protein>
<feature type="domain" description="HTH merR-type" evidence="5">
    <location>
        <begin position="1"/>
        <end position="70"/>
    </location>
</feature>
<evidence type="ECO:0000256" key="3">
    <source>
        <dbReference type="ARBA" id="ARBA00023125"/>
    </source>
</evidence>
<dbReference type="Proteomes" id="UP000185596">
    <property type="component" value="Unassembled WGS sequence"/>
</dbReference>
<comment type="caution">
    <text evidence="6">The sequence shown here is derived from an EMBL/GenBank/DDBJ whole genome shotgun (WGS) entry which is preliminary data.</text>
</comment>
<dbReference type="PROSITE" id="PS50937">
    <property type="entry name" value="HTH_MERR_2"/>
    <property type="match status" value="1"/>
</dbReference>
<evidence type="ECO:0000256" key="4">
    <source>
        <dbReference type="ARBA" id="ARBA00023163"/>
    </source>
</evidence>
<dbReference type="InterPro" id="IPR009061">
    <property type="entry name" value="DNA-bd_dom_put_sf"/>
</dbReference>
<dbReference type="PANTHER" id="PTHR30204">
    <property type="entry name" value="REDOX-CYCLING DRUG-SENSING TRANSCRIPTIONAL ACTIVATOR SOXR"/>
    <property type="match status" value="1"/>
</dbReference>
<dbReference type="Pfam" id="PF13411">
    <property type="entry name" value="MerR_1"/>
    <property type="match status" value="1"/>
</dbReference>
<dbReference type="SMART" id="SM00422">
    <property type="entry name" value="HTH_MERR"/>
    <property type="match status" value="1"/>
</dbReference>
<accession>A0A1Q8CLL1</accession>
<keyword evidence="1" id="KW-0678">Repressor</keyword>
<evidence type="ECO:0000256" key="2">
    <source>
        <dbReference type="ARBA" id="ARBA00023015"/>
    </source>
</evidence>
<dbReference type="Gene3D" id="1.10.1660.10">
    <property type="match status" value="1"/>
</dbReference>
<evidence type="ECO:0000313" key="6">
    <source>
        <dbReference type="EMBL" id="OLF15239.1"/>
    </source>
</evidence>
<evidence type="ECO:0000313" key="7">
    <source>
        <dbReference type="Proteomes" id="UP000185596"/>
    </source>
</evidence>
<dbReference type="OrthoDB" id="4569196at2"/>
<dbReference type="InterPro" id="IPR000551">
    <property type="entry name" value="MerR-type_HTH_dom"/>
</dbReference>
<dbReference type="PANTHER" id="PTHR30204:SF69">
    <property type="entry name" value="MERR-FAMILY TRANSCRIPTIONAL REGULATOR"/>
    <property type="match status" value="1"/>
</dbReference>
<organism evidence="6 7">
    <name type="scientific">Actinophytocola xanthii</name>
    <dbReference type="NCBI Taxonomy" id="1912961"/>
    <lineage>
        <taxon>Bacteria</taxon>
        <taxon>Bacillati</taxon>
        <taxon>Actinomycetota</taxon>
        <taxon>Actinomycetes</taxon>
        <taxon>Pseudonocardiales</taxon>
        <taxon>Pseudonocardiaceae</taxon>
    </lineage>
</organism>
<keyword evidence="2" id="KW-0805">Transcription regulation</keyword>
<name>A0A1Q8CLL1_9PSEU</name>
<dbReference type="InterPro" id="IPR047057">
    <property type="entry name" value="MerR_fam"/>
</dbReference>
<dbReference type="SUPFAM" id="SSF46955">
    <property type="entry name" value="Putative DNA-binding domain"/>
    <property type="match status" value="1"/>
</dbReference>
<dbReference type="AlphaFoldDB" id="A0A1Q8CLL1"/>
<gene>
    <name evidence="6" type="ORF">BU204_22455</name>
</gene>
<proteinExistence type="predicted"/>
<keyword evidence="4" id="KW-0804">Transcription</keyword>
<dbReference type="GO" id="GO:0003700">
    <property type="term" value="F:DNA-binding transcription factor activity"/>
    <property type="evidence" value="ECO:0007669"/>
    <property type="project" value="InterPro"/>
</dbReference>
<evidence type="ECO:0000259" key="5">
    <source>
        <dbReference type="PROSITE" id="PS50937"/>
    </source>
</evidence>
<dbReference type="RefSeq" id="WP_075127708.1">
    <property type="nucleotide sequence ID" value="NZ_MSIE01000043.1"/>
</dbReference>
<dbReference type="PRINTS" id="PR00040">
    <property type="entry name" value="HTHMERR"/>
</dbReference>
<sequence length="264" mass="29309">MLTISQLAAYAGVTVRAVRHYHKIGLLAEPKRDRSGYRTYDAAVVVRLIRIHTLADAGVPLARVQELLDAGPEEFADGVQEIDKNLRAEIRRLQGTRKRLARLAAGEHLALPQSVVDYLDRLRGLGVEEQYIELERDGWIMIAAQIPHQIDAVIASKHEQLDDPDMTTLYGLISAAIDCPADDPRVVEIADLVERILVRAIRAGAVDVDGDDVPSDDPFVALLDALVESTPLGRRIVAILEERGWKGWTRIERVPADRLNTQPD</sequence>
<dbReference type="STRING" id="1912961.BU204_22455"/>
<reference evidence="6 7" key="1">
    <citation type="submission" date="2016-12" db="EMBL/GenBank/DDBJ databases">
        <title>The draft genome sequence of Actinophytocola sp. 11-183.</title>
        <authorList>
            <person name="Wang W."/>
            <person name="Yuan L."/>
        </authorList>
    </citation>
    <scope>NUCLEOTIDE SEQUENCE [LARGE SCALE GENOMIC DNA]</scope>
    <source>
        <strain evidence="6 7">11-183</strain>
    </source>
</reference>
<keyword evidence="3" id="KW-0238">DNA-binding</keyword>